<name>C3X626_9BURK</name>
<keyword evidence="2" id="KW-1185">Reference proteome</keyword>
<evidence type="ECO:0008006" key="3">
    <source>
        <dbReference type="Google" id="ProtNLM"/>
    </source>
</evidence>
<sequence length="108" mass="12422">MAKSTRKLTQRKAELLVQSALLREKLAVEVLSAMQMPDFVMKGLNIWNGFSHIRKKPLFIGTLALSFLAIKPRRLISWLVSATVLFKTWRRFSPIVTPLIGFLARRKK</sequence>
<organism evidence="1 2">
    <name type="scientific">Oxalobacter paraformigenes</name>
    <dbReference type="NCBI Taxonomy" id="556268"/>
    <lineage>
        <taxon>Bacteria</taxon>
        <taxon>Pseudomonadati</taxon>
        <taxon>Pseudomonadota</taxon>
        <taxon>Betaproteobacteria</taxon>
        <taxon>Burkholderiales</taxon>
        <taxon>Oxalobacteraceae</taxon>
        <taxon>Oxalobacter</taxon>
    </lineage>
</organism>
<accession>C3X626</accession>
<evidence type="ECO:0000313" key="2">
    <source>
        <dbReference type="Proteomes" id="UP000003973"/>
    </source>
</evidence>
<dbReference type="HOGENOM" id="CLU_2194312_0_0_4"/>
<dbReference type="RefSeq" id="WP_005878563.1">
    <property type="nucleotide sequence ID" value="NZ_CABMNL010000001.1"/>
</dbReference>
<comment type="caution">
    <text evidence="1">The sequence shown here is derived from an EMBL/GenBank/DDBJ whole genome shotgun (WGS) entry which is preliminary data.</text>
</comment>
<protein>
    <recommendedName>
        <fullName evidence="3">YqjK-like protein</fullName>
    </recommendedName>
</protein>
<evidence type="ECO:0000313" key="1">
    <source>
        <dbReference type="EMBL" id="EEO28662.1"/>
    </source>
</evidence>
<dbReference type="AlphaFoldDB" id="C3X626"/>
<gene>
    <name evidence="1" type="ORF">OFAG_01815</name>
</gene>
<reference evidence="1" key="1">
    <citation type="submission" date="2011-10" db="EMBL/GenBank/DDBJ databases">
        <title>The Genome Sequence of Oxalobacter formigenes HOxBLS.</title>
        <authorList>
            <consortium name="The Broad Institute Genome Sequencing Platform"/>
            <person name="Earl A."/>
            <person name="Ward D."/>
            <person name="Feldgarden M."/>
            <person name="Gevers D."/>
            <person name="Allison M.J."/>
            <person name="Humphrey S."/>
            <person name="Young S.K."/>
            <person name="Zeng Q."/>
            <person name="Gargeya S."/>
            <person name="Fitzgerald M."/>
            <person name="Haas B."/>
            <person name="Abouelleil A."/>
            <person name="Alvarado L."/>
            <person name="Arachchi H.M."/>
            <person name="Berlin A."/>
            <person name="Brown A."/>
            <person name="Chapman S.B."/>
            <person name="Chen Z."/>
            <person name="Dunbar C."/>
            <person name="Freedman E."/>
            <person name="Gearin G."/>
            <person name="Goldberg J."/>
            <person name="Griggs A."/>
            <person name="Gujja S."/>
            <person name="Heiman D."/>
            <person name="Howarth C."/>
            <person name="Larson L."/>
            <person name="Lui A."/>
            <person name="MacDonald P.J.P."/>
            <person name="Montmayeur A."/>
            <person name="Murphy C."/>
            <person name="Neiman D."/>
            <person name="Pearson M."/>
            <person name="Priest M."/>
            <person name="Roberts A."/>
            <person name="Saif S."/>
            <person name="Shea T."/>
            <person name="Shenoy N."/>
            <person name="Sisk P."/>
            <person name="Stolte C."/>
            <person name="Sykes S."/>
            <person name="Wortman J."/>
            <person name="Nusbaum C."/>
            <person name="Birren B."/>
        </authorList>
    </citation>
    <scope>NUCLEOTIDE SEQUENCE [LARGE SCALE GENOMIC DNA]</scope>
    <source>
        <strain evidence="1">HOxBLS</strain>
    </source>
</reference>
<dbReference type="Proteomes" id="UP000003973">
    <property type="component" value="Unassembled WGS sequence"/>
</dbReference>
<dbReference type="EMBL" id="ACDP02000001">
    <property type="protein sequence ID" value="EEO28662.1"/>
    <property type="molecule type" value="Genomic_DNA"/>
</dbReference>
<proteinExistence type="predicted"/>